<evidence type="ECO:0000256" key="1">
    <source>
        <dbReference type="SAM" id="MobiDB-lite"/>
    </source>
</evidence>
<feature type="compositionally biased region" description="Basic and acidic residues" evidence="1">
    <location>
        <begin position="484"/>
        <end position="494"/>
    </location>
</feature>
<evidence type="ECO:0000313" key="3">
    <source>
        <dbReference type="EMBL" id="SPO28245.1"/>
    </source>
</evidence>
<proteinExistence type="predicted"/>
<name>A0A5C3EDX1_9BASI</name>
<reference evidence="3 4" key="1">
    <citation type="submission" date="2018-03" db="EMBL/GenBank/DDBJ databases">
        <authorList>
            <person name="Guldener U."/>
        </authorList>
    </citation>
    <scope>NUCLEOTIDE SEQUENCE [LARGE SCALE GENOMIC DNA]</scope>
    <source>
        <strain evidence="3 4">NBRC100155</strain>
    </source>
</reference>
<dbReference type="InterPro" id="IPR001623">
    <property type="entry name" value="DnaJ_domain"/>
</dbReference>
<dbReference type="PANTHER" id="PTHR43948:SF21">
    <property type="entry name" value="DNAJ DOMAIN-CONTAINING PROTEIN"/>
    <property type="match status" value="1"/>
</dbReference>
<dbReference type="PROSITE" id="PS50076">
    <property type="entry name" value="DNAJ_2"/>
    <property type="match status" value="1"/>
</dbReference>
<dbReference type="Pfam" id="PF00226">
    <property type="entry name" value="DnaJ"/>
    <property type="match status" value="1"/>
</dbReference>
<dbReference type="AlphaFoldDB" id="A0A5C3EDX1"/>
<gene>
    <name evidence="3" type="ORF">UTRI_04644_B</name>
</gene>
<sequence length="494" mass="55075">MDAPLPDYYRTLGVTSTASAADIKEAYKRRSLKTHPDRFPNATPAQRQRYTQKFQTLADAYYVLSDTDRRREYDQLRGSRPSSNSFFGGSSYDDDDDEEAASEFSEKEQSYSANFFQSFFPGGAFKQEEQEQESNGTETNEDRRRRRAGSSQPEADGVFANVFEELLRPEVNRVAPIWKWVGGASGTALGFIVGNIPGALAGAFAGSQLGRIRDAKGKSVAEVFMSLGASQRAEVLTSSSNRPRGRPPGSKTNRSDNEAPAERVVSKGKKRKMEGQQRRTKLRANAESRFYTRNILPDFHRRLPPAAQDLVERALLDHGLADAAADDPRWIQLYDELHRLIEQPNETTAASTNDEEDDNDSLYEWASPSSSSDDEEQPTPHRSSSTAQRDSTRESDLKSILPNPTLTTATHRYISEQLTNARGALPRAIPPESWDPNALAALSMLIEELVKSQARFNAQRTMFAKSPRNQLLAAKREANKKKSGKDEDQKQGGQ</sequence>
<evidence type="ECO:0000259" key="2">
    <source>
        <dbReference type="PROSITE" id="PS50076"/>
    </source>
</evidence>
<dbReference type="SUPFAM" id="SSF46565">
    <property type="entry name" value="Chaperone J-domain"/>
    <property type="match status" value="1"/>
</dbReference>
<feature type="compositionally biased region" description="Basic residues" evidence="1">
    <location>
        <begin position="266"/>
        <end position="282"/>
    </location>
</feature>
<dbReference type="Gene3D" id="1.10.287.110">
    <property type="entry name" value="DnaJ domain"/>
    <property type="match status" value="1"/>
</dbReference>
<feature type="region of interest" description="Disordered" evidence="1">
    <location>
        <begin position="73"/>
        <end position="109"/>
    </location>
</feature>
<evidence type="ECO:0000313" key="4">
    <source>
        <dbReference type="Proteomes" id="UP000324022"/>
    </source>
</evidence>
<dbReference type="OrthoDB" id="442087at2759"/>
<dbReference type="Proteomes" id="UP000324022">
    <property type="component" value="Unassembled WGS sequence"/>
</dbReference>
<feature type="compositionally biased region" description="Acidic residues" evidence="1">
    <location>
        <begin position="92"/>
        <end position="101"/>
    </location>
</feature>
<keyword evidence="4" id="KW-1185">Reference proteome</keyword>
<dbReference type="CDD" id="cd06257">
    <property type="entry name" value="DnaJ"/>
    <property type="match status" value="1"/>
</dbReference>
<feature type="region of interest" description="Disordered" evidence="1">
    <location>
        <begin position="345"/>
        <end position="404"/>
    </location>
</feature>
<dbReference type="GO" id="GO:0051087">
    <property type="term" value="F:protein-folding chaperone binding"/>
    <property type="evidence" value="ECO:0007669"/>
    <property type="project" value="TreeGrafter"/>
</dbReference>
<dbReference type="GO" id="GO:0051082">
    <property type="term" value="F:unfolded protein binding"/>
    <property type="evidence" value="ECO:0007669"/>
    <property type="project" value="TreeGrafter"/>
</dbReference>
<feature type="region of interest" description="Disordered" evidence="1">
    <location>
        <begin position="126"/>
        <end position="155"/>
    </location>
</feature>
<dbReference type="SMART" id="SM00271">
    <property type="entry name" value="DnaJ"/>
    <property type="match status" value="1"/>
</dbReference>
<feature type="compositionally biased region" description="Basic and acidic residues" evidence="1">
    <location>
        <begin position="253"/>
        <end position="265"/>
    </location>
</feature>
<feature type="region of interest" description="Disordered" evidence="1">
    <location>
        <begin position="232"/>
        <end position="286"/>
    </location>
</feature>
<feature type="compositionally biased region" description="Low complexity" evidence="1">
    <location>
        <begin position="78"/>
        <end position="91"/>
    </location>
</feature>
<dbReference type="PANTHER" id="PTHR43948">
    <property type="entry name" value="DNAJ HOMOLOG SUBFAMILY B"/>
    <property type="match status" value="1"/>
</dbReference>
<dbReference type="InterPro" id="IPR036869">
    <property type="entry name" value="J_dom_sf"/>
</dbReference>
<dbReference type="PRINTS" id="PR00625">
    <property type="entry name" value="JDOMAIN"/>
</dbReference>
<feature type="compositionally biased region" description="Polar residues" evidence="1">
    <location>
        <begin position="380"/>
        <end position="389"/>
    </location>
</feature>
<feature type="region of interest" description="Disordered" evidence="1">
    <location>
        <begin position="461"/>
        <end position="494"/>
    </location>
</feature>
<protein>
    <recommendedName>
        <fullName evidence="2">J domain-containing protein</fullName>
    </recommendedName>
</protein>
<dbReference type="GO" id="GO:0044183">
    <property type="term" value="F:protein folding chaperone"/>
    <property type="evidence" value="ECO:0007669"/>
    <property type="project" value="TreeGrafter"/>
</dbReference>
<accession>A0A5C3EDX1</accession>
<dbReference type="EMBL" id="OOIN01000021">
    <property type="protein sequence ID" value="SPO28245.1"/>
    <property type="molecule type" value="Genomic_DNA"/>
</dbReference>
<dbReference type="GO" id="GO:0005634">
    <property type="term" value="C:nucleus"/>
    <property type="evidence" value="ECO:0007669"/>
    <property type="project" value="TreeGrafter"/>
</dbReference>
<dbReference type="GO" id="GO:0005737">
    <property type="term" value="C:cytoplasm"/>
    <property type="evidence" value="ECO:0007669"/>
    <property type="project" value="TreeGrafter"/>
</dbReference>
<organism evidence="3 4">
    <name type="scientific">Ustilago trichophora</name>
    <dbReference type="NCBI Taxonomy" id="86804"/>
    <lineage>
        <taxon>Eukaryota</taxon>
        <taxon>Fungi</taxon>
        <taxon>Dikarya</taxon>
        <taxon>Basidiomycota</taxon>
        <taxon>Ustilaginomycotina</taxon>
        <taxon>Ustilaginomycetes</taxon>
        <taxon>Ustilaginales</taxon>
        <taxon>Ustilaginaceae</taxon>
        <taxon>Ustilago</taxon>
    </lineage>
</organism>
<feature type="domain" description="J" evidence="2">
    <location>
        <begin position="7"/>
        <end position="77"/>
    </location>
</feature>